<keyword evidence="8 15" id="KW-0227">DNA damage</keyword>
<dbReference type="GO" id="GO:0046872">
    <property type="term" value="F:metal ion binding"/>
    <property type="evidence" value="ECO:0007669"/>
    <property type="project" value="UniProtKB-UniRule"/>
</dbReference>
<dbReference type="CDD" id="cd20074">
    <property type="entry name" value="XPF_nuclease_Mus81"/>
    <property type="match status" value="1"/>
</dbReference>
<comment type="caution">
    <text evidence="18">The sequence shown here is derived from an EMBL/GenBank/DDBJ whole genome shotgun (WGS) entry which is preliminary data.</text>
</comment>
<evidence type="ECO:0000256" key="12">
    <source>
        <dbReference type="ARBA" id="ARBA00023204"/>
    </source>
</evidence>
<dbReference type="InterPro" id="IPR036388">
    <property type="entry name" value="WH-like_DNA-bd_sf"/>
</dbReference>
<evidence type="ECO:0000256" key="6">
    <source>
        <dbReference type="ARBA" id="ARBA00022723"/>
    </source>
</evidence>
<dbReference type="EMBL" id="JABWAB010000009">
    <property type="protein sequence ID" value="KAF6045266.1"/>
    <property type="molecule type" value="Genomic_DNA"/>
</dbReference>
<dbReference type="SMART" id="SM00891">
    <property type="entry name" value="ERCC4"/>
    <property type="match status" value="1"/>
</dbReference>
<dbReference type="Proteomes" id="UP000590412">
    <property type="component" value="Unassembled WGS sequence"/>
</dbReference>
<keyword evidence="6 15" id="KW-0479">Metal-binding</keyword>
<dbReference type="PANTHER" id="PTHR13451">
    <property type="entry name" value="CLASS II CROSSOVER JUNCTION ENDONUCLEASE MUS81"/>
    <property type="match status" value="1"/>
</dbReference>
<dbReference type="AlphaFoldDB" id="A0A8X7T8L8"/>
<dbReference type="InterPro" id="IPR006166">
    <property type="entry name" value="ERCC4_domain"/>
</dbReference>
<keyword evidence="10 15" id="KW-0460">Magnesium</keyword>
<name>A0A8X7T8L8_CANPA</name>
<dbReference type="GO" id="GO:0006308">
    <property type="term" value="P:DNA catabolic process"/>
    <property type="evidence" value="ECO:0007669"/>
    <property type="project" value="UniProtKB-UniRule"/>
</dbReference>
<dbReference type="InterPro" id="IPR027421">
    <property type="entry name" value="DNA_pol_lamdba_lyase_dom_sf"/>
</dbReference>
<accession>A0A8X7T8L8</accession>
<dbReference type="InterPro" id="IPR033309">
    <property type="entry name" value="Mus81"/>
</dbReference>
<evidence type="ECO:0000256" key="11">
    <source>
        <dbReference type="ARBA" id="ARBA00023172"/>
    </source>
</evidence>
<dbReference type="FunFam" id="1.10.10.10:FF:000307">
    <property type="entry name" value="Crossover junction endonuclease MUS81"/>
    <property type="match status" value="1"/>
</dbReference>
<evidence type="ECO:0000256" key="5">
    <source>
        <dbReference type="ARBA" id="ARBA00022722"/>
    </source>
</evidence>
<dbReference type="InterPro" id="IPR047417">
    <property type="entry name" value="WHD_MUS81"/>
</dbReference>
<evidence type="ECO:0000313" key="19">
    <source>
        <dbReference type="Proteomes" id="UP000590412"/>
    </source>
</evidence>
<dbReference type="GO" id="GO:0006265">
    <property type="term" value="P:DNA topological change"/>
    <property type="evidence" value="ECO:0007669"/>
    <property type="project" value="EnsemblFungi"/>
</dbReference>
<dbReference type="Gene3D" id="1.10.150.670">
    <property type="entry name" value="Crossover junction endonuclease EME1, DNA-binding domain"/>
    <property type="match status" value="1"/>
</dbReference>
<keyword evidence="14" id="KW-0469">Meiosis</keyword>
<dbReference type="GO" id="GO:0048257">
    <property type="term" value="F:3'-flap endonuclease activity"/>
    <property type="evidence" value="ECO:0007669"/>
    <property type="project" value="TreeGrafter"/>
</dbReference>
<dbReference type="GO" id="GO:0005634">
    <property type="term" value="C:nucleus"/>
    <property type="evidence" value="ECO:0007669"/>
    <property type="project" value="UniProtKB-SubCell"/>
</dbReference>
<dbReference type="Pfam" id="PF21136">
    <property type="entry name" value="WHD_MUS81"/>
    <property type="match status" value="1"/>
</dbReference>
<comment type="cofactor">
    <cofactor evidence="1 15">
        <name>Mg(2+)</name>
        <dbReference type="ChEBI" id="CHEBI:18420"/>
    </cofactor>
</comment>
<sequence>MSDERPEDFKQCIIQWIEADAIEATRNGSKMAVLYNKMLGQLRRIKEPITDTKTLKQTKYIGVKTAVILSNRVIQLCKANGWEPPVGFMDEAEAHKRALNKVDQLEEEKEEEGETRPAKRARTASSYVPKHRSGAFAIMVTLHLKDREGTGMTREQISQHAAQYSDKAFSTTATSTYSAWDSMKTLIKKELVYVTGRSPKMYYLTDEGKELASKLKTAVNIESPPTQTTAVANSSFDNGVRFESSFEKSSPILNRSVNLQPSRQSSSRTHNPAHNSRSVSGVFSSTNFIHDSQNRVYDGTPYEIWTKDEYEVLIYIDNREIRAKEERDFFRRQLELAGLKCDVKALSCGDVTWVARHLRTGREAVLNYLCERKRIDDLSDSIKDGRFQEQKNRMKRSGMTHCFYLVEEVSMVKERAYAIMDSIQTGIAQTITNARIYLRRFKDIDETTEFLASLTGVIKDIHAHKNLVVLRPRDICNQDHYNELLMNFRGKFETRANYECCHLFSSFQEMMGKTTQMTVKELFILMLMTIKGCSLEKAIVVQNRFSTPKKLLDYYHQQNAHTPLEAKKQLMVEEFKTQVGNKKIGKVLSEKIYDIWGT</sequence>
<keyword evidence="9 15" id="KW-0378">Hydrolase</keyword>
<keyword evidence="7 15" id="KW-0255">Endonuclease</keyword>
<dbReference type="GO" id="GO:0000712">
    <property type="term" value="P:resolution of meiotic recombination intermediates"/>
    <property type="evidence" value="ECO:0007669"/>
    <property type="project" value="EnsemblFungi"/>
</dbReference>
<dbReference type="Pfam" id="PF02732">
    <property type="entry name" value="ERCC4"/>
    <property type="match status" value="1"/>
</dbReference>
<dbReference type="InterPro" id="IPR047416">
    <property type="entry name" value="XPF_nuclease_Mus81"/>
</dbReference>
<evidence type="ECO:0000256" key="10">
    <source>
        <dbReference type="ARBA" id="ARBA00022842"/>
    </source>
</evidence>
<proteinExistence type="inferred from homology"/>
<comment type="subunit">
    <text evidence="15">Interacts with EME1.</text>
</comment>
<comment type="function">
    <text evidence="15">Interacts with EME1 to form a DNA structure-specific endonuclease with substrate preference for branched DNA structures with a 5'-end at the branch nick. Typical substrates include 3'-flap structures, D-loops, replication forks and nicked Holliday junctions. May be required in mitosis for the processing of stalled or collapsed replication fork intermediates. May be required in meiosis for the repair of meiosis-specific double strand breaks subsequent to single-end invasion (SEI).</text>
</comment>
<protein>
    <recommendedName>
        <fullName evidence="4 15">Crossover junction endonuclease MUS81</fullName>
        <ecNumber evidence="15">3.1.22.-</ecNumber>
    </recommendedName>
</protein>
<comment type="similarity">
    <text evidence="3 15">Belongs to the XPF family.</text>
</comment>
<dbReference type="Gene3D" id="1.10.150.110">
    <property type="entry name" value="DNA polymerase beta, N-terminal domain-like"/>
    <property type="match status" value="1"/>
</dbReference>
<evidence type="ECO:0000256" key="14">
    <source>
        <dbReference type="ARBA" id="ARBA00023254"/>
    </source>
</evidence>
<dbReference type="GO" id="GO:0048476">
    <property type="term" value="C:Holliday junction resolvase complex"/>
    <property type="evidence" value="ECO:0007669"/>
    <property type="project" value="UniProtKB-UniRule"/>
</dbReference>
<evidence type="ECO:0000256" key="4">
    <source>
        <dbReference type="ARBA" id="ARBA00017114"/>
    </source>
</evidence>
<dbReference type="GO" id="GO:0000727">
    <property type="term" value="P:double-strand break repair via break-induced replication"/>
    <property type="evidence" value="ECO:0007669"/>
    <property type="project" value="UniProtKB-UniRule"/>
</dbReference>
<organism evidence="18 19">
    <name type="scientific">Candida parapsilosis</name>
    <name type="common">Yeast</name>
    <dbReference type="NCBI Taxonomy" id="5480"/>
    <lineage>
        <taxon>Eukaryota</taxon>
        <taxon>Fungi</taxon>
        <taxon>Dikarya</taxon>
        <taxon>Ascomycota</taxon>
        <taxon>Saccharomycotina</taxon>
        <taxon>Pichiomycetes</taxon>
        <taxon>Debaryomycetaceae</taxon>
        <taxon>Candida/Lodderomyces clade</taxon>
        <taxon>Candida</taxon>
    </lineage>
</organism>
<dbReference type="GO" id="GO:0003677">
    <property type="term" value="F:DNA binding"/>
    <property type="evidence" value="ECO:0007669"/>
    <property type="project" value="UniProtKB-UniRule"/>
</dbReference>
<dbReference type="GO" id="GO:0004857">
    <property type="term" value="F:enzyme inhibitor activity"/>
    <property type="evidence" value="ECO:0007669"/>
    <property type="project" value="EnsemblFungi"/>
</dbReference>
<evidence type="ECO:0000256" key="2">
    <source>
        <dbReference type="ARBA" id="ARBA00004123"/>
    </source>
</evidence>
<feature type="region of interest" description="Disordered" evidence="16">
    <location>
        <begin position="102"/>
        <end position="126"/>
    </location>
</feature>
<evidence type="ECO:0000256" key="3">
    <source>
        <dbReference type="ARBA" id="ARBA00010015"/>
    </source>
</evidence>
<evidence type="ECO:0000256" key="16">
    <source>
        <dbReference type="SAM" id="MobiDB-lite"/>
    </source>
</evidence>
<evidence type="ECO:0000256" key="8">
    <source>
        <dbReference type="ARBA" id="ARBA00022763"/>
    </source>
</evidence>
<dbReference type="SUPFAM" id="SSF52980">
    <property type="entry name" value="Restriction endonuclease-like"/>
    <property type="match status" value="1"/>
</dbReference>
<dbReference type="EC" id="3.1.22.-" evidence="15"/>
<dbReference type="Gene3D" id="3.40.50.10130">
    <property type="match status" value="1"/>
</dbReference>
<keyword evidence="11 15" id="KW-0233">DNA recombination</keyword>
<dbReference type="InterPro" id="IPR011335">
    <property type="entry name" value="Restrct_endonuc-II-like"/>
</dbReference>
<feature type="domain" description="ERCC4" evidence="17">
    <location>
        <begin position="313"/>
        <end position="410"/>
    </location>
</feature>
<dbReference type="GO" id="GO:0008821">
    <property type="term" value="F:crossover junction DNA endonuclease activity"/>
    <property type="evidence" value="ECO:0007669"/>
    <property type="project" value="UniProtKB-UniRule"/>
</dbReference>
<evidence type="ECO:0000313" key="18">
    <source>
        <dbReference type="EMBL" id="KAF6045266.1"/>
    </source>
</evidence>
<evidence type="ECO:0000256" key="1">
    <source>
        <dbReference type="ARBA" id="ARBA00001946"/>
    </source>
</evidence>
<evidence type="ECO:0000256" key="9">
    <source>
        <dbReference type="ARBA" id="ARBA00022801"/>
    </source>
</evidence>
<evidence type="ECO:0000259" key="17">
    <source>
        <dbReference type="SMART" id="SM00891"/>
    </source>
</evidence>
<dbReference type="Gene3D" id="1.10.10.10">
    <property type="entry name" value="Winged helix-like DNA-binding domain superfamily/Winged helix DNA-binding domain"/>
    <property type="match status" value="1"/>
</dbReference>
<gene>
    <name evidence="18" type="ORF">FOB60_004838</name>
</gene>
<feature type="region of interest" description="Disordered" evidence="16">
    <location>
        <begin position="257"/>
        <end position="279"/>
    </location>
</feature>
<evidence type="ECO:0000256" key="7">
    <source>
        <dbReference type="ARBA" id="ARBA00022759"/>
    </source>
</evidence>
<keyword evidence="13 15" id="KW-0539">Nucleus</keyword>
<dbReference type="GO" id="GO:0031573">
    <property type="term" value="P:mitotic intra-S DNA damage checkpoint signaling"/>
    <property type="evidence" value="ECO:0007669"/>
    <property type="project" value="TreeGrafter"/>
</dbReference>
<reference evidence="18" key="1">
    <citation type="submission" date="2020-03" db="EMBL/GenBank/DDBJ databases">
        <title>FDA dAtabase for Regulatory Grade micrObial Sequences (FDA-ARGOS): Supporting development and validation of Infectious Disease Dx tests.</title>
        <authorList>
            <person name="Campos J."/>
            <person name="Goldberg B."/>
            <person name="Tallon L."/>
            <person name="Sadzewicz L."/>
            <person name="Vavikolanu K."/>
            <person name="Mehta A."/>
            <person name="Aluvathingal J."/>
            <person name="Nadendla S."/>
            <person name="Nandy P."/>
            <person name="Geyer C."/>
            <person name="Yan Y."/>
            <person name="Sichtig H."/>
        </authorList>
    </citation>
    <scope>NUCLEOTIDE SEQUENCE [LARGE SCALE GENOMIC DNA]</scope>
    <source>
        <strain evidence="18">FDAARGOS_652</strain>
    </source>
</reference>
<comment type="subcellular location">
    <subcellularLocation>
        <location evidence="2 15">Nucleus</location>
    </subcellularLocation>
</comment>
<keyword evidence="12 15" id="KW-0234">DNA repair</keyword>
<dbReference type="InterPro" id="IPR042530">
    <property type="entry name" value="EME1/EME2_C"/>
</dbReference>
<keyword evidence="5 15" id="KW-0540">Nuclease</keyword>
<evidence type="ECO:0000256" key="13">
    <source>
        <dbReference type="ARBA" id="ARBA00023242"/>
    </source>
</evidence>
<evidence type="ECO:0000256" key="15">
    <source>
        <dbReference type="RuleBase" id="RU369042"/>
    </source>
</evidence>
<dbReference type="PANTHER" id="PTHR13451:SF0">
    <property type="entry name" value="CROSSOVER JUNCTION ENDONUCLEASE MUS81"/>
    <property type="match status" value="1"/>
</dbReference>
<dbReference type="CDD" id="cd21036">
    <property type="entry name" value="WH_MUS81"/>
    <property type="match status" value="1"/>
</dbReference>